<keyword evidence="1" id="KW-0472">Membrane</keyword>
<protein>
    <submittedName>
        <fullName evidence="2">DUF3159 domain-containing protein</fullName>
    </submittedName>
</protein>
<feature type="transmembrane region" description="Helical" evidence="1">
    <location>
        <begin position="69"/>
        <end position="86"/>
    </location>
</feature>
<dbReference type="OrthoDB" id="3781030at2"/>
<evidence type="ECO:0000313" key="3">
    <source>
        <dbReference type="Proteomes" id="UP000306628"/>
    </source>
</evidence>
<dbReference type="AlphaFoldDB" id="A0A5S4H3F0"/>
<keyword evidence="1" id="KW-0812">Transmembrane</keyword>
<keyword evidence="1" id="KW-1133">Transmembrane helix</keyword>
<dbReference type="EMBL" id="VCKX01000001">
    <property type="protein sequence ID" value="TMR39805.1"/>
    <property type="molecule type" value="Genomic_DNA"/>
</dbReference>
<dbReference type="NCBIfam" id="NF041646">
    <property type="entry name" value="VC0807_fam"/>
    <property type="match status" value="1"/>
</dbReference>
<proteinExistence type="predicted"/>
<feature type="transmembrane region" description="Helical" evidence="1">
    <location>
        <begin position="180"/>
        <end position="202"/>
    </location>
</feature>
<reference evidence="2 3" key="1">
    <citation type="submission" date="2019-05" db="EMBL/GenBank/DDBJ databases">
        <title>Draft genome sequence of Nonomuraea zeae DSM 100528.</title>
        <authorList>
            <person name="Saricaoglu S."/>
            <person name="Isik K."/>
        </authorList>
    </citation>
    <scope>NUCLEOTIDE SEQUENCE [LARGE SCALE GENOMIC DNA]</scope>
    <source>
        <strain evidence="2 3">DSM 100528</strain>
    </source>
</reference>
<feature type="transmembrane region" description="Helical" evidence="1">
    <location>
        <begin position="98"/>
        <end position="115"/>
    </location>
</feature>
<organism evidence="2 3">
    <name type="scientific">Nonomuraea zeae</name>
    <dbReference type="NCBI Taxonomy" id="1642303"/>
    <lineage>
        <taxon>Bacteria</taxon>
        <taxon>Bacillati</taxon>
        <taxon>Actinomycetota</taxon>
        <taxon>Actinomycetes</taxon>
        <taxon>Streptosporangiales</taxon>
        <taxon>Streptosporangiaceae</taxon>
        <taxon>Nonomuraea</taxon>
    </lineage>
</organism>
<evidence type="ECO:0000313" key="2">
    <source>
        <dbReference type="EMBL" id="TMR39805.1"/>
    </source>
</evidence>
<evidence type="ECO:0000256" key="1">
    <source>
        <dbReference type="SAM" id="Phobius"/>
    </source>
</evidence>
<feature type="transmembrane region" description="Helical" evidence="1">
    <location>
        <begin position="45"/>
        <end position="62"/>
    </location>
</feature>
<dbReference type="Proteomes" id="UP000306628">
    <property type="component" value="Unassembled WGS sequence"/>
</dbReference>
<name>A0A5S4H3F0_9ACTN</name>
<comment type="caution">
    <text evidence="2">The sequence shown here is derived from an EMBL/GenBank/DDBJ whole genome shotgun (WGS) entry which is preliminary data.</text>
</comment>
<feature type="transmembrane region" description="Helical" evidence="1">
    <location>
        <begin position="150"/>
        <end position="174"/>
    </location>
</feature>
<keyword evidence="3" id="KW-1185">Reference proteome</keyword>
<sequence>MDLSSPRGVTVNKSSLLKTLIPDVVLPVAVYYACRRLGVAEECSMLLGAAAALVRVLLAAVVGRRFNGLAALVCAGFAAGALLTLVTGDPRFLLAKESFLSGLLGLLLLGSCLVGKPLMYALMRRLTAGDPGKLAEWERLWASAPQFRKVFLTLTLVWGAGLLAESIVRVPLIYSLPLDVMVGLSTVLQLATFALLIGWSLLYRRARLSRAAAR</sequence>
<gene>
    <name evidence="2" type="ORF">ETD85_00030</name>
</gene>
<accession>A0A5S4H3F0</accession>